<dbReference type="EMBL" id="OIVN01000931">
    <property type="protein sequence ID" value="SPC87586.1"/>
    <property type="molecule type" value="Genomic_DNA"/>
</dbReference>
<gene>
    <name evidence="1" type="ORF">FSB_LOCUS15468</name>
    <name evidence="2" type="ORF">FSB_LOCUS48631</name>
</gene>
<evidence type="ECO:0000313" key="2">
    <source>
        <dbReference type="EMBL" id="SPD20749.1"/>
    </source>
</evidence>
<dbReference type="AlphaFoldDB" id="A0A2N9F9J4"/>
<protein>
    <submittedName>
        <fullName evidence="1">Uncharacterized protein</fullName>
    </submittedName>
</protein>
<reference evidence="1" key="1">
    <citation type="submission" date="2018-02" db="EMBL/GenBank/DDBJ databases">
        <authorList>
            <person name="Cohen D.B."/>
            <person name="Kent A.D."/>
        </authorList>
    </citation>
    <scope>NUCLEOTIDE SEQUENCE</scope>
</reference>
<dbReference type="EMBL" id="OIVN01005079">
    <property type="protein sequence ID" value="SPD20749.1"/>
    <property type="molecule type" value="Genomic_DNA"/>
</dbReference>
<name>A0A2N9F9J4_FAGSY</name>
<proteinExistence type="predicted"/>
<accession>A0A2N9F9J4</accession>
<evidence type="ECO:0000313" key="1">
    <source>
        <dbReference type="EMBL" id="SPC87586.1"/>
    </source>
</evidence>
<organism evidence="1">
    <name type="scientific">Fagus sylvatica</name>
    <name type="common">Beechnut</name>
    <dbReference type="NCBI Taxonomy" id="28930"/>
    <lineage>
        <taxon>Eukaryota</taxon>
        <taxon>Viridiplantae</taxon>
        <taxon>Streptophyta</taxon>
        <taxon>Embryophyta</taxon>
        <taxon>Tracheophyta</taxon>
        <taxon>Spermatophyta</taxon>
        <taxon>Magnoliopsida</taxon>
        <taxon>eudicotyledons</taxon>
        <taxon>Gunneridae</taxon>
        <taxon>Pentapetalae</taxon>
        <taxon>rosids</taxon>
        <taxon>fabids</taxon>
        <taxon>Fagales</taxon>
        <taxon>Fagaceae</taxon>
        <taxon>Fagus</taxon>
    </lineage>
</organism>
<sequence>MHVSCDFHFHKLIIVPPSRPNDSSSMATKISGLTPLHQTTLLKSDQHKESSFLTGLDRGSYSLSPFGTGMGMVMGFLSHFSIFHASWLLPVVFELLCRSLLREQYQNSWFPVEWRVGMSWRCLSSLKNGVPAALVMLEKMACCCSSLF</sequence>